<dbReference type="eggNOG" id="COG2445">
    <property type="taxonomic scope" value="Bacteria"/>
</dbReference>
<dbReference type="InterPro" id="IPR037038">
    <property type="entry name" value="HepT-like_sf"/>
</dbReference>
<dbReference type="EMBL" id="CM001022">
    <property type="protein sequence ID" value="EFQ24596.1"/>
    <property type="molecule type" value="Genomic_DNA"/>
</dbReference>
<dbReference type="RefSeq" id="WP_006301840.1">
    <property type="nucleotide sequence ID" value="NZ_CM001022.1"/>
</dbReference>
<dbReference type="Gene3D" id="1.20.120.580">
    <property type="entry name" value="bsu32300-like"/>
    <property type="match status" value="1"/>
</dbReference>
<dbReference type="PaxDb" id="584708-Apau_2185"/>
<dbReference type="AlphaFoldDB" id="E3CZ01"/>
<dbReference type="GO" id="GO:0016787">
    <property type="term" value="F:hydrolase activity"/>
    <property type="evidence" value="ECO:0007669"/>
    <property type="project" value="UniProtKB-KW"/>
</dbReference>
<comment type="similarity">
    <text evidence="4">Belongs to the HepT RNase toxin family.</text>
</comment>
<keyword evidence="1" id="KW-1277">Toxin-antitoxin system</keyword>
<dbReference type="STRING" id="584708.Apau_2185"/>
<dbReference type="HOGENOM" id="CLU_142825_1_1_0"/>
<evidence type="ECO:0000256" key="1">
    <source>
        <dbReference type="ARBA" id="ARBA00022649"/>
    </source>
</evidence>
<evidence type="ECO:0000256" key="2">
    <source>
        <dbReference type="ARBA" id="ARBA00022722"/>
    </source>
</evidence>
<evidence type="ECO:0000256" key="4">
    <source>
        <dbReference type="ARBA" id="ARBA00024207"/>
    </source>
</evidence>
<name>E3CZ01_9BACT</name>
<evidence type="ECO:0000313" key="6">
    <source>
        <dbReference type="Proteomes" id="UP000005096"/>
    </source>
</evidence>
<evidence type="ECO:0008006" key="7">
    <source>
        <dbReference type="Google" id="ProtNLM"/>
    </source>
</evidence>
<keyword evidence="3" id="KW-0378">Hydrolase</keyword>
<dbReference type="OrthoDB" id="9796612at2"/>
<proteinExistence type="inferred from homology"/>
<dbReference type="NCBIfam" id="NF047751">
    <property type="entry name" value="HepT_toxin"/>
    <property type="match status" value="1"/>
</dbReference>
<dbReference type="Proteomes" id="UP000005096">
    <property type="component" value="Chromosome"/>
</dbReference>
<sequence length="147" mass="17179">MTDDVVLNKKESVERCVRQIRNYWSLPSEVPFERDHLRQDAIALNLQRAAEQCIDLANHAVRVRRLGIPKDSREGFFLLAREGLIPSRLASLMAGMVGFRNVLVHQYQELDLAVLTEVVEHRLEDLLEFTDWILRLEDRKEKEEETP</sequence>
<dbReference type="InterPro" id="IPR052379">
    <property type="entry name" value="Type_VII_TA_RNase"/>
</dbReference>
<dbReference type="GO" id="GO:0004540">
    <property type="term" value="F:RNA nuclease activity"/>
    <property type="evidence" value="ECO:0007669"/>
    <property type="project" value="InterPro"/>
</dbReference>
<dbReference type="PANTHER" id="PTHR33397:SF3">
    <property type="entry name" value="MRNA NUCLEASE HEPT"/>
    <property type="match status" value="1"/>
</dbReference>
<protein>
    <recommendedName>
        <fullName evidence="7">DUF86 domain-containing protein</fullName>
    </recommendedName>
</protein>
<dbReference type="PANTHER" id="PTHR33397">
    <property type="entry name" value="UPF0331 PROTEIN YUTE"/>
    <property type="match status" value="1"/>
</dbReference>
<dbReference type="GO" id="GO:0110001">
    <property type="term" value="C:toxin-antitoxin complex"/>
    <property type="evidence" value="ECO:0007669"/>
    <property type="project" value="InterPro"/>
</dbReference>
<dbReference type="Pfam" id="PF01934">
    <property type="entry name" value="HepT-like"/>
    <property type="match status" value="1"/>
</dbReference>
<reference evidence="5 6" key="1">
    <citation type="journal article" date="2010" name="Stand. Genomic Sci.">
        <title>Non-contiguous finished genome sequence of Aminomonas paucivorans type strain (GLU-3).</title>
        <authorList>
            <person name="Pitluck S."/>
            <person name="Yasawong M."/>
            <person name="Held B."/>
            <person name="Lapidus A."/>
            <person name="Nolan M."/>
            <person name="Copeland A."/>
            <person name="Lucas S."/>
            <person name="Del Rio T.G."/>
            <person name="Tice H."/>
            <person name="Cheng J.F."/>
            <person name="Chertkov O."/>
            <person name="Goodwin L."/>
            <person name="Tapia R."/>
            <person name="Han C."/>
            <person name="Liolios K."/>
            <person name="Ivanova N."/>
            <person name="Mavromatis K."/>
            <person name="Ovchinnikova G."/>
            <person name="Pati A."/>
            <person name="Chen A."/>
            <person name="Palaniappan K."/>
            <person name="Land M."/>
            <person name="Hauser L."/>
            <person name="Chang Y.J."/>
            <person name="Jeffries C.D."/>
            <person name="Pukall R."/>
            <person name="Spring S."/>
            <person name="Rohde M."/>
            <person name="Sikorski J."/>
            <person name="Goker M."/>
            <person name="Woyke T."/>
            <person name="Bristow J."/>
            <person name="Eisen J.A."/>
            <person name="Markowitz V."/>
            <person name="Hugenholtz P."/>
            <person name="Kyrpides N.C."/>
            <person name="Klenk H.P."/>
        </authorList>
    </citation>
    <scope>NUCLEOTIDE SEQUENCE [LARGE SCALE GENOMIC DNA]</scope>
    <source>
        <strain evidence="5 6">DSM 12260</strain>
    </source>
</reference>
<keyword evidence="6" id="KW-1185">Reference proteome</keyword>
<evidence type="ECO:0000313" key="5">
    <source>
        <dbReference type="EMBL" id="EFQ24596.1"/>
    </source>
</evidence>
<organism evidence="5 6">
    <name type="scientific">Aminomonas paucivorans DSM 12260</name>
    <dbReference type="NCBI Taxonomy" id="584708"/>
    <lineage>
        <taxon>Bacteria</taxon>
        <taxon>Thermotogati</taxon>
        <taxon>Synergistota</taxon>
        <taxon>Synergistia</taxon>
        <taxon>Synergistales</taxon>
        <taxon>Synergistaceae</taxon>
        <taxon>Aminomonas</taxon>
    </lineage>
</organism>
<gene>
    <name evidence="5" type="ORF">Apau_2185</name>
</gene>
<dbReference type="InterPro" id="IPR008201">
    <property type="entry name" value="HepT-like"/>
</dbReference>
<evidence type="ECO:0000256" key="3">
    <source>
        <dbReference type="ARBA" id="ARBA00022801"/>
    </source>
</evidence>
<keyword evidence="2" id="KW-0540">Nuclease</keyword>
<accession>E3CZ01</accession>